<keyword evidence="3 7" id="KW-0547">Nucleotide-binding</keyword>
<feature type="domain" description="Glutamyl/glutaminyl-tRNA synthetase class Ib anti-codon binding" evidence="9">
    <location>
        <begin position="50"/>
        <end position="138"/>
    </location>
</feature>
<dbReference type="OrthoDB" id="1350766at2759"/>
<evidence type="ECO:0008006" key="12">
    <source>
        <dbReference type="Google" id="ProtNLM"/>
    </source>
</evidence>
<dbReference type="Gene3D" id="2.40.240.10">
    <property type="entry name" value="Ribosomal Protein L25, Chain P"/>
    <property type="match status" value="1"/>
</dbReference>
<dbReference type="InterPro" id="IPR020061">
    <property type="entry name" value="Glu_tRNA_lig_a-bdl"/>
</dbReference>
<dbReference type="Proteomes" id="UP000249218">
    <property type="component" value="Unassembled WGS sequence"/>
</dbReference>
<dbReference type="GO" id="GO:0006424">
    <property type="term" value="P:glutamyl-tRNA aminoacylation"/>
    <property type="evidence" value="ECO:0007669"/>
    <property type="project" value="TreeGrafter"/>
</dbReference>
<dbReference type="InterPro" id="IPR020058">
    <property type="entry name" value="Glu/Gln-tRNA-synth_Ib_cat-dom"/>
</dbReference>
<evidence type="ECO:0000259" key="9">
    <source>
        <dbReference type="Pfam" id="PF03950"/>
    </source>
</evidence>
<feature type="domain" description="Glutamyl/glutaminyl-tRNA synthetase class Ib catalytic" evidence="8">
    <location>
        <begin position="1"/>
        <end position="47"/>
    </location>
</feature>
<gene>
    <name evidence="10" type="primary">HaOG212309</name>
    <name evidence="10" type="ORF">B5X24_HaOG212309</name>
</gene>
<dbReference type="InterPro" id="IPR020056">
    <property type="entry name" value="Rbsml_bL25/Gln-tRNA_synth_N"/>
</dbReference>
<dbReference type="SUPFAM" id="SSF52374">
    <property type="entry name" value="Nucleotidylyl transferase"/>
    <property type="match status" value="1"/>
</dbReference>
<comment type="similarity">
    <text evidence="7">Belongs to the class-I aminoacyl-tRNA synthetase family.</text>
</comment>
<dbReference type="InterPro" id="IPR020059">
    <property type="entry name" value="Glu/Gln-tRNA-synth_Ib_codon-bd"/>
</dbReference>
<dbReference type="Gene3D" id="1.10.1160.10">
    <property type="entry name" value="Glutamyl-trna Synthetase, Domain 2"/>
    <property type="match status" value="1"/>
</dbReference>
<evidence type="ECO:0000256" key="1">
    <source>
        <dbReference type="ARBA" id="ARBA00022490"/>
    </source>
</evidence>
<keyword evidence="5 7" id="KW-0648">Protein biosynthesis</keyword>
<evidence type="ECO:0000256" key="6">
    <source>
        <dbReference type="ARBA" id="ARBA00023146"/>
    </source>
</evidence>
<reference evidence="10 11" key="1">
    <citation type="journal article" date="2017" name="BMC Biol.">
        <title>Genomic innovations, transcriptional plasticity and gene loss underlying the evolution and divergence of two highly polyphagous and invasive Helicoverpa pest species.</title>
        <authorList>
            <person name="Pearce S.L."/>
            <person name="Clarke D.F."/>
            <person name="East P.D."/>
            <person name="Elfekih S."/>
            <person name="Gordon K.H."/>
            <person name="Jermiin L.S."/>
            <person name="McGaughran A."/>
            <person name="Oakeshott J.G."/>
            <person name="Papanikolaou A."/>
            <person name="Perera O.P."/>
            <person name="Rane R.V."/>
            <person name="Richards S."/>
            <person name="Tay W.T."/>
            <person name="Walsh T.K."/>
            <person name="Anderson A."/>
            <person name="Anderson C.J."/>
            <person name="Asgari S."/>
            <person name="Board P.G."/>
            <person name="Bretschneider A."/>
            <person name="Campbell P.M."/>
            <person name="Chertemps T."/>
            <person name="Christeller J.T."/>
            <person name="Coppin C.W."/>
            <person name="Downes S.J."/>
            <person name="Duan G."/>
            <person name="Farnsworth C.A."/>
            <person name="Good R.T."/>
            <person name="Han L.B."/>
            <person name="Han Y.C."/>
            <person name="Hatje K."/>
            <person name="Horne I."/>
            <person name="Huang Y.P."/>
            <person name="Hughes D.S."/>
            <person name="Jacquin-Joly E."/>
            <person name="James W."/>
            <person name="Jhangiani S."/>
            <person name="Kollmar M."/>
            <person name="Kuwar S.S."/>
            <person name="Li S."/>
            <person name="Liu N.Y."/>
            <person name="Maibeche M.T."/>
            <person name="Miller J.R."/>
            <person name="Montagne N."/>
            <person name="Perry T."/>
            <person name="Qu J."/>
            <person name="Song S.V."/>
            <person name="Sutton G.G."/>
            <person name="Vogel H."/>
            <person name="Walenz B.P."/>
            <person name="Xu W."/>
            <person name="Zhang H.J."/>
            <person name="Zou Z."/>
            <person name="Batterham P."/>
            <person name="Edwards O.R."/>
            <person name="Feyereisen R."/>
            <person name="Gibbs R.A."/>
            <person name="Heckel D.G."/>
            <person name="McGrath A."/>
            <person name="Robin C."/>
            <person name="Scherer S.E."/>
            <person name="Worley K.C."/>
            <person name="Wu Y.D."/>
        </authorList>
    </citation>
    <scope>NUCLEOTIDE SEQUENCE [LARGE SCALE GENOMIC DNA]</scope>
    <source>
        <strain evidence="10">Harm_GR_Male_#8</strain>
        <tissue evidence="10">Whole organism</tissue>
    </source>
</reference>
<accession>A0A2W1B7U3</accession>
<protein>
    <recommendedName>
        <fullName evidence="12">Glutamyl/glutaminyl-tRNA synthetase class Ib anti-codon binding domain-containing protein</fullName>
    </recommendedName>
</protein>
<name>A0A2W1B7U3_HELAM</name>
<keyword evidence="11" id="KW-1185">Reference proteome</keyword>
<dbReference type="Pfam" id="PF00749">
    <property type="entry name" value="tRNA-synt_1c"/>
    <property type="match status" value="1"/>
</dbReference>
<keyword evidence="1" id="KW-0963">Cytoplasm</keyword>
<proteinExistence type="inferred from homology"/>
<evidence type="ECO:0000259" key="8">
    <source>
        <dbReference type="Pfam" id="PF00749"/>
    </source>
</evidence>
<dbReference type="Pfam" id="PF03950">
    <property type="entry name" value="tRNA-synt_1c_C"/>
    <property type="match status" value="1"/>
</dbReference>
<dbReference type="GO" id="GO:0005524">
    <property type="term" value="F:ATP binding"/>
    <property type="evidence" value="ECO:0007669"/>
    <property type="project" value="UniProtKB-KW"/>
</dbReference>
<dbReference type="SUPFAM" id="SSF50715">
    <property type="entry name" value="Ribosomal protein L25-like"/>
    <property type="match status" value="1"/>
</dbReference>
<dbReference type="GO" id="GO:0017102">
    <property type="term" value="C:methionyl glutamyl tRNA synthetase complex"/>
    <property type="evidence" value="ECO:0007669"/>
    <property type="project" value="TreeGrafter"/>
</dbReference>
<sequence length="200" mass="22268">MPTVRGVLRRGMSVEGLRQFIAAQGSSRSVVFMEWDKIWAINKKVIDPIAPRYTALESNPVPVNLKGVSESTLTVALHPKNPDVGSKSVWVSNRLLIDPVDAKTLKEGENATFINYGNIMIDKIHKSADGTVTSIDATPNLDNKDYKKTLKLTWLADTPKSPTVEVYCVYFDHIISKPLLGEGKHLQETWTIKSEITNPH</sequence>
<evidence type="ECO:0000256" key="3">
    <source>
        <dbReference type="ARBA" id="ARBA00022741"/>
    </source>
</evidence>
<keyword evidence="6 7" id="KW-0030">Aminoacyl-tRNA synthetase</keyword>
<keyword evidence="4 7" id="KW-0067">ATP-binding</keyword>
<evidence type="ECO:0000256" key="2">
    <source>
        <dbReference type="ARBA" id="ARBA00022598"/>
    </source>
</evidence>
<dbReference type="GO" id="GO:0005829">
    <property type="term" value="C:cytosol"/>
    <property type="evidence" value="ECO:0007669"/>
    <property type="project" value="TreeGrafter"/>
</dbReference>
<evidence type="ECO:0000256" key="7">
    <source>
        <dbReference type="RuleBase" id="RU363037"/>
    </source>
</evidence>
<evidence type="ECO:0000313" key="10">
    <source>
        <dbReference type="EMBL" id="PZC71862.1"/>
    </source>
</evidence>
<organism evidence="10 11">
    <name type="scientific">Helicoverpa armigera</name>
    <name type="common">Cotton bollworm</name>
    <name type="synonym">Heliothis armigera</name>
    <dbReference type="NCBI Taxonomy" id="29058"/>
    <lineage>
        <taxon>Eukaryota</taxon>
        <taxon>Metazoa</taxon>
        <taxon>Ecdysozoa</taxon>
        <taxon>Arthropoda</taxon>
        <taxon>Hexapoda</taxon>
        <taxon>Insecta</taxon>
        <taxon>Pterygota</taxon>
        <taxon>Neoptera</taxon>
        <taxon>Endopterygota</taxon>
        <taxon>Lepidoptera</taxon>
        <taxon>Glossata</taxon>
        <taxon>Ditrysia</taxon>
        <taxon>Noctuoidea</taxon>
        <taxon>Noctuidae</taxon>
        <taxon>Heliothinae</taxon>
        <taxon>Helicoverpa</taxon>
    </lineage>
</organism>
<dbReference type="InterPro" id="IPR050132">
    <property type="entry name" value="Gln/Glu-tRNA_Ligase"/>
</dbReference>
<dbReference type="EMBL" id="KZ150247">
    <property type="protein sequence ID" value="PZC71862.1"/>
    <property type="molecule type" value="Genomic_DNA"/>
</dbReference>
<dbReference type="InterPro" id="IPR011035">
    <property type="entry name" value="Ribosomal_bL25/Gln-tRNA_synth"/>
</dbReference>
<dbReference type="PANTHER" id="PTHR43097">
    <property type="entry name" value="GLUTAMINE-TRNA LIGASE"/>
    <property type="match status" value="1"/>
</dbReference>
<dbReference type="PANTHER" id="PTHR43097:SF5">
    <property type="entry name" value="GLUTAMATE--TRNA LIGASE"/>
    <property type="match status" value="1"/>
</dbReference>
<dbReference type="GO" id="GO:0004818">
    <property type="term" value="F:glutamate-tRNA ligase activity"/>
    <property type="evidence" value="ECO:0007669"/>
    <property type="project" value="TreeGrafter"/>
</dbReference>
<evidence type="ECO:0000256" key="5">
    <source>
        <dbReference type="ARBA" id="ARBA00022917"/>
    </source>
</evidence>
<keyword evidence="2 7" id="KW-0436">Ligase</keyword>
<dbReference type="AlphaFoldDB" id="A0A2W1B7U3"/>
<evidence type="ECO:0000256" key="4">
    <source>
        <dbReference type="ARBA" id="ARBA00022840"/>
    </source>
</evidence>
<evidence type="ECO:0000313" key="11">
    <source>
        <dbReference type="Proteomes" id="UP000249218"/>
    </source>
</evidence>